<keyword evidence="3" id="KW-1185">Reference proteome</keyword>
<sequence>MEEPAATSEFFGAPSTIERSPLDFSNKNPSEQINEGDGAEDQGPETMASVVPPVGPLLTTGAAPTIVEEEEMAADAYLVSKRCRKRANKDSNVNASRKGSALHVSAPALIGDSARIMNPDPITFARIPRSSWRLDMPSKSSKGATVAGGPEPDPTSPTIVMSPRGIYQLEWGVTNGCRLDTPKPNCKEIIAQVARSDQSIQSIERREEENLETLFEAEADMKGRVAKNAQLDKEMESHPL</sequence>
<reference evidence="2" key="2">
    <citation type="submission" date="2022-01" db="EMBL/GenBank/DDBJ databases">
        <authorList>
            <person name="Yamashiro T."/>
            <person name="Shiraishi A."/>
            <person name="Satake H."/>
            <person name="Nakayama K."/>
        </authorList>
    </citation>
    <scope>NUCLEOTIDE SEQUENCE</scope>
</reference>
<name>A0ABQ5APP5_9ASTR</name>
<proteinExistence type="predicted"/>
<organism evidence="2 3">
    <name type="scientific">Tanacetum coccineum</name>
    <dbReference type="NCBI Taxonomy" id="301880"/>
    <lineage>
        <taxon>Eukaryota</taxon>
        <taxon>Viridiplantae</taxon>
        <taxon>Streptophyta</taxon>
        <taxon>Embryophyta</taxon>
        <taxon>Tracheophyta</taxon>
        <taxon>Spermatophyta</taxon>
        <taxon>Magnoliopsida</taxon>
        <taxon>eudicotyledons</taxon>
        <taxon>Gunneridae</taxon>
        <taxon>Pentapetalae</taxon>
        <taxon>asterids</taxon>
        <taxon>campanulids</taxon>
        <taxon>Asterales</taxon>
        <taxon>Asteraceae</taxon>
        <taxon>Asteroideae</taxon>
        <taxon>Anthemideae</taxon>
        <taxon>Anthemidinae</taxon>
        <taxon>Tanacetum</taxon>
    </lineage>
</organism>
<reference evidence="2" key="1">
    <citation type="journal article" date="2022" name="Int. J. Mol. Sci.">
        <title>Draft Genome of Tanacetum Coccineum: Genomic Comparison of Closely Related Tanacetum-Family Plants.</title>
        <authorList>
            <person name="Yamashiro T."/>
            <person name="Shiraishi A."/>
            <person name="Nakayama K."/>
            <person name="Satake H."/>
        </authorList>
    </citation>
    <scope>NUCLEOTIDE SEQUENCE</scope>
</reference>
<evidence type="ECO:0000256" key="1">
    <source>
        <dbReference type="SAM" id="MobiDB-lite"/>
    </source>
</evidence>
<feature type="compositionally biased region" description="Polar residues" evidence="1">
    <location>
        <begin position="23"/>
        <end position="33"/>
    </location>
</feature>
<dbReference type="Proteomes" id="UP001151760">
    <property type="component" value="Unassembled WGS sequence"/>
</dbReference>
<comment type="caution">
    <text evidence="2">The sequence shown here is derived from an EMBL/GenBank/DDBJ whole genome shotgun (WGS) entry which is preliminary data.</text>
</comment>
<evidence type="ECO:0000313" key="2">
    <source>
        <dbReference type="EMBL" id="GJT03014.1"/>
    </source>
</evidence>
<feature type="region of interest" description="Disordered" evidence="1">
    <location>
        <begin position="1"/>
        <end position="62"/>
    </location>
</feature>
<feature type="region of interest" description="Disordered" evidence="1">
    <location>
        <begin position="133"/>
        <end position="156"/>
    </location>
</feature>
<protein>
    <submittedName>
        <fullName evidence="2">Uncharacterized protein</fullName>
    </submittedName>
</protein>
<evidence type="ECO:0000313" key="3">
    <source>
        <dbReference type="Proteomes" id="UP001151760"/>
    </source>
</evidence>
<accession>A0ABQ5APP5</accession>
<dbReference type="EMBL" id="BQNB010012391">
    <property type="protein sequence ID" value="GJT03014.1"/>
    <property type="molecule type" value="Genomic_DNA"/>
</dbReference>
<gene>
    <name evidence="2" type="ORF">Tco_0824183</name>
</gene>